<dbReference type="EMBL" id="KF900886">
    <property type="protein sequence ID" value="AIF10277.1"/>
    <property type="molecule type" value="Genomic_DNA"/>
</dbReference>
<reference evidence="2" key="1">
    <citation type="journal article" date="2014" name="Genome Biol. Evol.">
        <title>Pangenome evidence for extensive interdomain horizontal transfer affecting lineage core and shell genes in uncultured planktonic thaumarchaeota and euryarchaeota.</title>
        <authorList>
            <person name="Deschamps P."/>
            <person name="Zivanovic Y."/>
            <person name="Moreira D."/>
            <person name="Rodriguez-Valera F."/>
            <person name="Lopez-Garcia P."/>
        </authorList>
    </citation>
    <scope>NUCLEOTIDE SEQUENCE</scope>
</reference>
<evidence type="ECO:0000256" key="1">
    <source>
        <dbReference type="SAM" id="Coils"/>
    </source>
</evidence>
<feature type="coiled-coil region" evidence="1">
    <location>
        <begin position="8"/>
        <end position="35"/>
    </location>
</feature>
<sequence>MKFSDEEIRNILELKEEITEKIVKCQEQIEKLERSLSAVDTILKQSSFTKASEIISNSSDTKKEANRVSIPITKNSDGTIIANAFVSDDKVSIILEENVTLSSETPPLKTFFIERIIGEMKKKDGQEVQSGKIGKDDVIDCIINNNGSAIREIIIKNYRQKERVDEIINTATWSLTRMIENSE</sequence>
<keyword evidence="1" id="KW-0175">Coiled coil</keyword>
<name>A0A075H737_9ARCH</name>
<evidence type="ECO:0000313" key="2">
    <source>
        <dbReference type="EMBL" id="AIF10277.1"/>
    </source>
</evidence>
<dbReference type="AlphaFoldDB" id="A0A075H737"/>
<accession>A0A075H737</accession>
<protein>
    <submittedName>
        <fullName evidence="2">Uncharacterized protein</fullName>
    </submittedName>
</protein>
<organism evidence="2">
    <name type="scientific">uncultured marine thaumarchaeote KM3_44_H07</name>
    <dbReference type="NCBI Taxonomy" id="1456153"/>
    <lineage>
        <taxon>Archaea</taxon>
        <taxon>Nitrososphaerota</taxon>
        <taxon>environmental samples</taxon>
    </lineage>
</organism>
<proteinExistence type="predicted"/>